<accession>A0ABP9Y8Q6</accession>
<feature type="chain" id="PRO_5045982739" evidence="1">
    <location>
        <begin position="24"/>
        <end position="304"/>
    </location>
</feature>
<gene>
    <name evidence="2" type="ORF">HPULCUR_008825</name>
</gene>
<evidence type="ECO:0000313" key="2">
    <source>
        <dbReference type="EMBL" id="GAA5803346.1"/>
    </source>
</evidence>
<sequence length="304" mass="32412">MPSNLLRLSGLLVLSHLVTLSYQLQPCMGTLKPVGVDYTFALAHVDDVRNPLAGQEACYYSCGAQIVTQSANRGDMNKLTLMDTSANHLASSGFLKVGESYLLNHLGLEDSEGGNGIGCVQVKPGNRFSHFDKSHPVCSMARGAICGFWGQQSIPMIPSGMKMTTPPAPEPTTAPLPTAVFPQLETETDLQPFIEVPKTTVVNSVSKFNLDGEEFHIVSKNQHSSVAANSSCQVNQATVATITTDSFQGISNKLKSLGQSKMIIGSWNGDSYSLTGASCLIMQVGYGIYPGNCVDALSVLCQSQ</sequence>
<dbReference type="EMBL" id="BAABUJ010000027">
    <property type="protein sequence ID" value="GAA5803346.1"/>
    <property type="molecule type" value="Genomic_DNA"/>
</dbReference>
<comment type="caution">
    <text evidence="2">The sequence shown here is derived from an EMBL/GenBank/DDBJ whole genome shotgun (WGS) entry which is preliminary data.</text>
</comment>
<proteinExistence type="predicted"/>
<feature type="signal peptide" evidence="1">
    <location>
        <begin position="1"/>
        <end position="23"/>
    </location>
</feature>
<name>A0ABP9Y8Q6_9FUNG</name>
<protein>
    <submittedName>
        <fullName evidence="2">Uncharacterized protein</fullName>
    </submittedName>
</protein>
<reference evidence="2 3" key="1">
    <citation type="submission" date="2024-04" db="EMBL/GenBank/DDBJ databases">
        <title>genome sequences of Mucor flavus KT1a and Helicostylum pulchrum KT1b strains isolation_sourced from the surface of a dry-aged beef.</title>
        <authorList>
            <person name="Toyotome T."/>
            <person name="Hosono M."/>
            <person name="Torimaru M."/>
            <person name="Fukuda K."/>
            <person name="Mikami N."/>
        </authorList>
    </citation>
    <scope>NUCLEOTIDE SEQUENCE [LARGE SCALE GENOMIC DNA]</scope>
    <source>
        <strain evidence="2 3">KT1b</strain>
    </source>
</reference>
<dbReference type="Proteomes" id="UP001476247">
    <property type="component" value="Unassembled WGS sequence"/>
</dbReference>
<evidence type="ECO:0000256" key="1">
    <source>
        <dbReference type="SAM" id="SignalP"/>
    </source>
</evidence>
<keyword evidence="3" id="KW-1185">Reference proteome</keyword>
<evidence type="ECO:0000313" key="3">
    <source>
        <dbReference type="Proteomes" id="UP001476247"/>
    </source>
</evidence>
<keyword evidence="1" id="KW-0732">Signal</keyword>
<organism evidence="2 3">
    <name type="scientific">Helicostylum pulchrum</name>
    <dbReference type="NCBI Taxonomy" id="562976"/>
    <lineage>
        <taxon>Eukaryota</taxon>
        <taxon>Fungi</taxon>
        <taxon>Fungi incertae sedis</taxon>
        <taxon>Mucoromycota</taxon>
        <taxon>Mucoromycotina</taxon>
        <taxon>Mucoromycetes</taxon>
        <taxon>Mucorales</taxon>
        <taxon>Mucorineae</taxon>
        <taxon>Mucoraceae</taxon>
        <taxon>Helicostylum</taxon>
    </lineage>
</organism>